<dbReference type="VEuPathDB" id="HostDB:ENSCPOG00000036108"/>
<evidence type="ECO:0000256" key="2">
    <source>
        <dbReference type="ARBA" id="ARBA00022741"/>
    </source>
</evidence>
<feature type="region of interest" description="Disordered" evidence="5">
    <location>
        <begin position="1"/>
        <end position="20"/>
    </location>
</feature>
<dbReference type="Ensembl" id="ENSCPOT00000020093.2">
    <property type="protein sequence ID" value="ENSCPOP00000016706.2"/>
    <property type="gene ID" value="ENSCPOG00000036108.1"/>
</dbReference>
<evidence type="ECO:0000313" key="8">
    <source>
        <dbReference type="Ensembl" id="ENSCPOP00000016706.2"/>
    </source>
</evidence>
<dbReference type="OMA" id="KFQPHEY"/>
<dbReference type="GO" id="GO:0035458">
    <property type="term" value="P:cellular response to interferon-beta"/>
    <property type="evidence" value="ECO:0007669"/>
    <property type="project" value="TreeGrafter"/>
</dbReference>
<evidence type="ECO:0000256" key="1">
    <source>
        <dbReference type="ARBA" id="ARBA00005429"/>
    </source>
</evidence>
<dbReference type="EMBL" id="AAKN02048295">
    <property type="status" value="NOT_ANNOTATED_CDS"/>
    <property type="molecule type" value="Genomic_DNA"/>
</dbReference>
<accession>H0W168</accession>
<dbReference type="PROSITE" id="PS51716">
    <property type="entry name" value="G_IRG"/>
    <property type="match status" value="1"/>
</dbReference>
<dbReference type="Proteomes" id="UP000005447">
    <property type="component" value="Unassembled WGS sequence"/>
</dbReference>
<dbReference type="GeneTree" id="ENSGT00950000183007"/>
<dbReference type="InterPro" id="IPR051515">
    <property type="entry name" value="IRG"/>
</dbReference>
<dbReference type="PANTHER" id="PTHR32341:SF15">
    <property type="entry name" value="INTERFERON-GAMMA-INDUCIBLE GTPASE 10-RELATED"/>
    <property type="match status" value="1"/>
</dbReference>
<dbReference type="AlphaFoldDB" id="H0W168"/>
<dbReference type="Pfam" id="PF05049">
    <property type="entry name" value="IIGP"/>
    <property type="match status" value="1"/>
</dbReference>
<evidence type="ECO:0000256" key="4">
    <source>
        <dbReference type="ARBA" id="ARBA00023134"/>
    </source>
</evidence>
<sequence>MGQASSSSTNPATGENGDLASSFDEYFKNITMETKILTNKDQDMIKLYLQQGDVQKAASVINAVLKDIENAPLSIAVTGEGGSGKSTLINALRGVAHEDEGAAATGLTETTTEGTEYRHPKFPNVSIWDLPGVGTTKFSPEKYLKKVNFADYDLFLIVSCTRFKNNDAHLAKAIAKMKKKFYFVRTKIDIDLSNEERAKPRNFNKEKLLEKLRNDIVTQLKAVGVSAAQIFLISSFDVGDYDFPEMEKTLLRDLPAHKRHVFRMSLPSLTEPAINQKTDSLKQKIWLEALKVGATATVPLVGLFSDSERKKLEDTLGLYRSHFGLDDESLEKMPQDLHVSVEDLKANLQYPSLVSAESNESFSEKMMQIVQTVLSVTGGPIATGLYFTKAFYIHNYFLDTVANDANVLLNKEDLFGASAGSVEGYQE</sequence>
<reference evidence="7" key="4">
    <citation type="journal article" date="2019" name="Gene Rep">
        <title>Eutherian third-party data gene collections.</title>
        <authorList>
            <person name="Premzl M."/>
        </authorList>
    </citation>
    <scope>NUCLEOTIDE SEQUENCE</scope>
</reference>
<dbReference type="STRING" id="10141.ENSCPOP00000016706"/>
<dbReference type="GO" id="GO:0003924">
    <property type="term" value="F:GTPase activity"/>
    <property type="evidence" value="ECO:0007669"/>
    <property type="project" value="TreeGrafter"/>
</dbReference>
<keyword evidence="2" id="KW-0547">Nucleotide-binding</keyword>
<keyword evidence="3" id="KW-0378">Hydrolase</keyword>
<proteinExistence type="inferred from homology"/>
<dbReference type="GO" id="GO:0005789">
    <property type="term" value="C:endoplasmic reticulum membrane"/>
    <property type="evidence" value="ECO:0007669"/>
    <property type="project" value="TreeGrafter"/>
</dbReference>
<name>H0W168_CAVPO</name>
<dbReference type="GO" id="GO:0045087">
    <property type="term" value="P:innate immune response"/>
    <property type="evidence" value="ECO:0007669"/>
    <property type="project" value="TreeGrafter"/>
</dbReference>
<keyword evidence="4" id="KW-0342">GTP-binding</keyword>
<reference evidence="7" key="3">
    <citation type="journal article" date="2016" name="Data Brief">
        <title>Curated eutherian third party data gene data sets.</title>
        <authorList>
            <person name="Premzl M."/>
        </authorList>
    </citation>
    <scope>NUCLEOTIDE SEQUENCE</scope>
</reference>
<organism evidence="8 9">
    <name type="scientific">Cavia porcellus</name>
    <name type="common">Guinea pig</name>
    <dbReference type="NCBI Taxonomy" id="10141"/>
    <lineage>
        <taxon>Eukaryota</taxon>
        <taxon>Metazoa</taxon>
        <taxon>Chordata</taxon>
        <taxon>Craniata</taxon>
        <taxon>Vertebrata</taxon>
        <taxon>Euteleostomi</taxon>
        <taxon>Mammalia</taxon>
        <taxon>Eutheria</taxon>
        <taxon>Euarchontoglires</taxon>
        <taxon>Glires</taxon>
        <taxon>Rodentia</taxon>
        <taxon>Hystricomorpha</taxon>
        <taxon>Caviidae</taxon>
        <taxon>Cavia</taxon>
    </lineage>
</organism>
<feature type="domain" description="IRG-type G" evidence="6">
    <location>
        <begin position="71"/>
        <end position="253"/>
    </location>
</feature>
<feature type="compositionally biased region" description="Polar residues" evidence="5">
    <location>
        <begin position="1"/>
        <end position="13"/>
    </location>
</feature>
<dbReference type="Bgee" id="ENSCPOG00000036108">
    <property type="expression patterns" value="Expressed in liver and 12 other cell types or tissues"/>
</dbReference>
<dbReference type="PANTHER" id="PTHR32341">
    <property type="entry name" value="INTERFERON-INDUCIBLE GTPASE"/>
    <property type="match status" value="1"/>
</dbReference>
<protein>
    <submittedName>
        <fullName evidence="7">Interferon-gamma-inducible GTPase IFGGB2 protein</fullName>
    </submittedName>
</protein>
<evidence type="ECO:0000256" key="5">
    <source>
        <dbReference type="SAM" id="MobiDB-lite"/>
    </source>
</evidence>
<keyword evidence="9" id="KW-1185">Reference proteome</keyword>
<dbReference type="GO" id="GO:0005525">
    <property type="term" value="F:GTP binding"/>
    <property type="evidence" value="ECO:0007669"/>
    <property type="project" value="UniProtKB-KW"/>
</dbReference>
<dbReference type="Gene3D" id="3.40.50.300">
    <property type="entry name" value="P-loop containing nucleotide triphosphate hydrolases"/>
    <property type="match status" value="1"/>
</dbReference>
<reference evidence="9" key="1">
    <citation type="journal article" date="2011" name="Nature">
        <title>A high-resolution map of human evolutionary constraint using 29 mammals.</title>
        <authorList>
            <person name="Lindblad-Toh K."/>
            <person name="Garber M."/>
            <person name="Zuk O."/>
            <person name="Lin M.F."/>
            <person name="Parker B.J."/>
            <person name="Washietl S."/>
            <person name="Kheradpour P."/>
            <person name="Ernst J."/>
            <person name="Jordan G."/>
            <person name="Mauceli E."/>
            <person name="Ward L.D."/>
            <person name="Lowe C.B."/>
            <person name="Holloway A.K."/>
            <person name="Clamp M."/>
            <person name="Gnerre S."/>
            <person name="Alfoldi J."/>
            <person name="Beal K."/>
            <person name="Chang J."/>
            <person name="Clawson H."/>
            <person name="Cuff J."/>
            <person name="Di Palma F."/>
            <person name="Fitzgerald S."/>
            <person name="Flicek P."/>
            <person name="Guttman M."/>
            <person name="Hubisz M.J."/>
            <person name="Jaffe D.B."/>
            <person name="Jungreis I."/>
            <person name="Kent W.J."/>
            <person name="Kostka D."/>
            <person name="Lara M."/>
            <person name="Martins A.L."/>
            <person name="Massingham T."/>
            <person name="Moltke I."/>
            <person name="Raney B.J."/>
            <person name="Rasmussen M.D."/>
            <person name="Robinson J."/>
            <person name="Stark A."/>
            <person name="Vilella A.J."/>
            <person name="Wen J."/>
            <person name="Xie X."/>
            <person name="Zody M.C."/>
            <person name="Baldwin J."/>
            <person name="Bloom T."/>
            <person name="Chin C.W."/>
            <person name="Heiman D."/>
            <person name="Nicol R."/>
            <person name="Nusbaum C."/>
            <person name="Young S."/>
            <person name="Wilkinson J."/>
            <person name="Worley K.C."/>
            <person name="Kovar C.L."/>
            <person name="Muzny D.M."/>
            <person name="Gibbs R.A."/>
            <person name="Cree A."/>
            <person name="Dihn H.H."/>
            <person name="Fowler G."/>
            <person name="Jhangiani S."/>
            <person name="Joshi V."/>
            <person name="Lee S."/>
            <person name="Lewis L.R."/>
            <person name="Nazareth L.V."/>
            <person name="Okwuonu G."/>
            <person name="Santibanez J."/>
            <person name="Warren W.C."/>
            <person name="Mardis E.R."/>
            <person name="Weinstock G.M."/>
            <person name="Wilson R.K."/>
            <person name="Delehaunty K."/>
            <person name="Dooling D."/>
            <person name="Fronik C."/>
            <person name="Fulton L."/>
            <person name="Fulton B."/>
            <person name="Graves T."/>
            <person name="Minx P."/>
            <person name="Sodergren E."/>
            <person name="Birney E."/>
            <person name="Margulies E.H."/>
            <person name="Herrero J."/>
            <person name="Green E.D."/>
            <person name="Haussler D."/>
            <person name="Siepel A."/>
            <person name="Goldman N."/>
            <person name="Pollard K.S."/>
            <person name="Pedersen J.S."/>
            <person name="Lander E.S."/>
            <person name="Kellis M."/>
        </authorList>
    </citation>
    <scope>NUCLEOTIDE SEQUENCE [LARGE SCALE GENOMIC DNA]</scope>
    <source>
        <strain evidence="9">2N</strain>
    </source>
</reference>
<dbReference type="InterPro" id="IPR030385">
    <property type="entry name" value="G_IRG_dom"/>
</dbReference>
<dbReference type="GO" id="GO:0000045">
    <property type="term" value="P:autophagosome assembly"/>
    <property type="evidence" value="ECO:0007669"/>
    <property type="project" value="TreeGrafter"/>
</dbReference>
<reference evidence="8" key="5">
    <citation type="submission" date="2025-05" db="UniProtKB">
        <authorList>
            <consortium name="Ensembl"/>
        </authorList>
    </citation>
    <scope>IDENTIFICATION</scope>
    <source>
        <strain evidence="8">2N</strain>
    </source>
</reference>
<evidence type="ECO:0000256" key="3">
    <source>
        <dbReference type="ARBA" id="ARBA00022801"/>
    </source>
</evidence>
<evidence type="ECO:0000313" key="9">
    <source>
        <dbReference type="Proteomes" id="UP000005447"/>
    </source>
</evidence>
<comment type="similarity">
    <text evidence="1">Belongs to the TRAFAC class dynamin-like GTPase superfamily. IRG family.</text>
</comment>
<dbReference type="HOGENOM" id="CLU_015342_2_0_1"/>
<evidence type="ECO:0000259" key="6">
    <source>
        <dbReference type="PROSITE" id="PS51716"/>
    </source>
</evidence>
<dbReference type="InterPro" id="IPR007743">
    <property type="entry name" value="Immunity-related_GTPase-like"/>
</dbReference>
<dbReference type="RefSeq" id="XP_063086598.1">
    <property type="nucleotide sequence ID" value="XM_063230528.1"/>
</dbReference>
<dbReference type="InterPro" id="IPR027417">
    <property type="entry name" value="P-loop_NTPase"/>
</dbReference>
<gene>
    <name evidence="8" type="primary">LOC106028163</name>
    <name evidence="7" type="synonym">IFGGB2</name>
</gene>
<dbReference type="EMBL" id="FR734048">
    <property type="protein sequence ID" value="CBY66011.1"/>
    <property type="molecule type" value="Genomic_DNA"/>
</dbReference>
<dbReference type="GeneID" id="106028163"/>
<dbReference type="FunFam" id="3.40.50.300:FF:000541">
    <property type="entry name" value="Immunity related GTPase M"/>
    <property type="match status" value="1"/>
</dbReference>
<dbReference type="SUPFAM" id="SSF52540">
    <property type="entry name" value="P-loop containing nucleoside triphosphate hydrolases"/>
    <property type="match status" value="1"/>
</dbReference>
<reference evidence="7" key="2">
    <citation type="journal article" date="2012" name="Funct. Integr. Genomics">
        <title>Comparative genomic analysis of eutherian interferon-gamma-inducible GTPases.</title>
        <authorList>
            <person name="Premzl M."/>
        </authorList>
    </citation>
    <scope>NUCLEOTIDE SEQUENCE</scope>
</reference>
<evidence type="ECO:0000313" key="7">
    <source>
        <dbReference type="EMBL" id="CBY66011.1"/>
    </source>
</evidence>
<accession>J7P1Z7</accession>